<reference evidence="1 2" key="2">
    <citation type="journal article" date="2022" name="Mol. Ecol. Resour.">
        <title>The genomes of chicory, endive, great burdock and yacon provide insights into Asteraceae paleo-polyploidization history and plant inulin production.</title>
        <authorList>
            <person name="Fan W."/>
            <person name="Wang S."/>
            <person name="Wang H."/>
            <person name="Wang A."/>
            <person name="Jiang F."/>
            <person name="Liu H."/>
            <person name="Zhao H."/>
            <person name="Xu D."/>
            <person name="Zhang Y."/>
        </authorList>
    </citation>
    <scope>NUCLEOTIDE SEQUENCE [LARGE SCALE GENOMIC DNA]</scope>
    <source>
        <strain evidence="2">cv. Niubang</strain>
    </source>
</reference>
<name>A0ACB9FH41_ARCLA</name>
<reference evidence="2" key="1">
    <citation type="journal article" date="2022" name="Mol. Ecol. Resour.">
        <title>The genomes of chicory, endive, great burdock and yacon provide insights into Asteraceae palaeo-polyploidization history and plant inulin production.</title>
        <authorList>
            <person name="Fan W."/>
            <person name="Wang S."/>
            <person name="Wang H."/>
            <person name="Wang A."/>
            <person name="Jiang F."/>
            <person name="Liu H."/>
            <person name="Zhao H."/>
            <person name="Xu D."/>
            <person name="Zhang Y."/>
        </authorList>
    </citation>
    <scope>NUCLEOTIDE SEQUENCE [LARGE SCALE GENOMIC DNA]</scope>
    <source>
        <strain evidence="2">cv. Niubang</strain>
    </source>
</reference>
<protein>
    <submittedName>
        <fullName evidence="1">Uncharacterized protein</fullName>
    </submittedName>
</protein>
<sequence length="416" mass="47530">MKTSNFVSILSDPKSTKGVATVIILATFVCGFYFLGTAFFANDFKIPQRSEMELKDAGNRTISENCKNRCRPPGSGGLPEGILAKTSDLHMRPLWGSVNDSNHSDRSVSLLAIAAGIKQKNLVNKIITKFLENGFIVMVFHYDGFVDQWYDLQWASNVIHISAMNQTKWWFAKRFLHPDIVAEYDYIFLWDEDLDIEHFDPRRYVSIIKEEELDISQPALDPRKSEIHHQITVRRRNSKVHRRYIKLKGGGRCYDNSTGPPCFGWVEMMAPVFSKAAWRCAWYLIQNDLIHGWGIDFQLGYCAQGDRKQKVGVVDVEYIVHLGVPSLGGSNHASNESLIDHVNSKNPTIDTDNRVPPSNHSDIHAGDDRSEVRRQSYIEMRIFRRRWGEAVKNDKCWVNQYADHDRSKKKCGSGAC</sequence>
<comment type="caution">
    <text evidence="1">The sequence shown here is derived from an EMBL/GenBank/DDBJ whole genome shotgun (WGS) entry which is preliminary data.</text>
</comment>
<dbReference type="Proteomes" id="UP001055879">
    <property type="component" value="Linkage Group LG01"/>
</dbReference>
<dbReference type="EMBL" id="CM042047">
    <property type="protein sequence ID" value="KAI3770434.1"/>
    <property type="molecule type" value="Genomic_DNA"/>
</dbReference>
<organism evidence="1 2">
    <name type="scientific">Arctium lappa</name>
    <name type="common">Greater burdock</name>
    <name type="synonym">Lappa major</name>
    <dbReference type="NCBI Taxonomy" id="4217"/>
    <lineage>
        <taxon>Eukaryota</taxon>
        <taxon>Viridiplantae</taxon>
        <taxon>Streptophyta</taxon>
        <taxon>Embryophyta</taxon>
        <taxon>Tracheophyta</taxon>
        <taxon>Spermatophyta</taxon>
        <taxon>Magnoliopsida</taxon>
        <taxon>eudicotyledons</taxon>
        <taxon>Gunneridae</taxon>
        <taxon>Pentapetalae</taxon>
        <taxon>asterids</taxon>
        <taxon>campanulids</taxon>
        <taxon>Asterales</taxon>
        <taxon>Asteraceae</taxon>
        <taxon>Carduoideae</taxon>
        <taxon>Cardueae</taxon>
        <taxon>Arctiinae</taxon>
        <taxon>Arctium</taxon>
    </lineage>
</organism>
<keyword evidence="2" id="KW-1185">Reference proteome</keyword>
<evidence type="ECO:0000313" key="1">
    <source>
        <dbReference type="EMBL" id="KAI3770434.1"/>
    </source>
</evidence>
<evidence type="ECO:0000313" key="2">
    <source>
        <dbReference type="Proteomes" id="UP001055879"/>
    </source>
</evidence>
<proteinExistence type="predicted"/>
<accession>A0ACB9FH41</accession>
<gene>
    <name evidence="1" type="ORF">L6452_01567</name>
</gene>